<evidence type="ECO:0000313" key="1">
    <source>
        <dbReference type="EMBL" id="HCC41867.1"/>
    </source>
</evidence>
<proteinExistence type="predicted"/>
<accession>A0A3D0ZNI4</accession>
<sequence>MLQQIQQLRSQALTPEEQQALDTLSNSIENQNEVINTQLGEQEGGFSLFGWLVRLLSRD</sequence>
<evidence type="ECO:0000313" key="2">
    <source>
        <dbReference type="Proteomes" id="UP000263336"/>
    </source>
</evidence>
<name>A0A3D0ZNI4_UNCKA</name>
<gene>
    <name evidence="1" type="ORF">DEP93_00135</name>
</gene>
<dbReference type="Proteomes" id="UP000263336">
    <property type="component" value="Unassembled WGS sequence"/>
</dbReference>
<dbReference type="AlphaFoldDB" id="A0A3D0ZNI4"/>
<organism evidence="1 2">
    <name type="scientific">candidate division WWE3 bacterium</name>
    <dbReference type="NCBI Taxonomy" id="2053526"/>
    <lineage>
        <taxon>Bacteria</taxon>
        <taxon>Katanobacteria</taxon>
    </lineage>
</organism>
<dbReference type="EMBL" id="DOZN01000001">
    <property type="protein sequence ID" value="HCC41867.1"/>
    <property type="molecule type" value="Genomic_DNA"/>
</dbReference>
<protein>
    <submittedName>
        <fullName evidence="1">Uncharacterized protein</fullName>
    </submittedName>
</protein>
<comment type="caution">
    <text evidence="1">The sequence shown here is derived from an EMBL/GenBank/DDBJ whole genome shotgun (WGS) entry which is preliminary data.</text>
</comment>
<reference evidence="1 2" key="1">
    <citation type="journal article" date="2018" name="Nat. Biotechnol.">
        <title>A standardized bacterial taxonomy based on genome phylogeny substantially revises the tree of life.</title>
        <authorList>
            <person name="Parks D.H."/>
            <person name="Chuvochina M."/>
            <person name="Waite D.W."/>
            <person name="Rinke C."/>
            <person name="Skarshewski A."/>
            <person name="Chaumeil P.A."/>
            <person name="Hugenholtz P."/>
        </authorList>
    </citation>
    <scope>NUCLEOTIDE SEQUENCE [LARGE SCALE GENOMIC DNA]</scope>
    <source>
        <strain evidence="1">UBA11701</strain>
    </source>
</reference>